<evidence type="ECO:0000256" key="3">
    <source>
        <dbReference type="ARBA" id="ARBA00022927"/>
    </source>
</evidence>
<dbReference type="EMBL" id="CAMPGE010007280">
    <property type="protein sequence ID" value="CAI2366201.1"/>
    <property type="molecule type" value="Genomic_DNA"/>
</dbReference>
<reference evidence="4" key="1">
    <citation type="submission" date="2023-07" db="EMBL/GenBank/DDBJ databases">
        <authorList>
            <consortium name="AG Swart"/>
            <person name="Singh M."/>
            <person name="Singh A."/>
            <person name="Seah K."/>
            <person name="Emmerich C."/>
        </authorList>
    </citation>
    <scope>NUCLEOTIDE SEQUENCE</scope>
    <source>
        <strain evidence="4">DP1</strain>
    </source>
</reference>
<evidence type="ECO:0008006" key="6">
    <source>
        <dbReference type="Google" id="ProtNLM"/>
    </source>
</evidence>
<evidence type="ECO:0000313" key="5">
    <source>
        <dbReference type="Proteomes" id="UP001295684"/>
    </source>
</evidence>
<comment type="caution">
    <text evidence="4">The sequence shown here is derived from an EMBL/GenBank/DDBJ whole genome shotgun (WGS) entry which is preliminary data.</text>
</comment>
<dbReference type="PANTHER" id="PTHR23316">
    <property type="entry name" value="IMPORTIN ALPHA"/>
    <property type="match status" value="1"/>
</dbReference>
<dbReference type="SUPFAM" id="SSF48371">
    <property type="entry name" value="ARM repeat"/>
    <property type="match status" value="1"/>
</dbReference>
<name>A0AAD1UBN9_EUPCR</name>
<keyword evidence="2" id="KW-0813">Transport</keyword>
<organism evidence="4 5">
    <name type="scientific">Euplotes crassus</name>
    <dbReference type="NCBI Taxonomy" id="5936"/>
    <lineage>
        <taxon>Eukaryota</taxon>
        <taxon>Sar</taxon>
        <taxon>Alveolata</taxon>
        <taxon>Ciliophora</taxon>
        <taxon>Intramacronucleata</taxon>
        <taxon>Spirotrichea</taxon>
        <taxon>Hypotrichia</taxon>
        <taxon>Euplotida</taxon>
        <taxon>Euplotidae</taxon>
        <taxon>Moneuplotes</taxon>
    </lineage>
</organism>
<evidence type="ECO:0000256" key="1">
    <source>
        <dbReference type="ARBA" id="ARBA00010394"/>
    </source>
</evidence>
<dbReference type="Proteomes" id="UP001295684">
    <property type="component" value="Unassembled WGS sequence"/>
</dbReference>
<comment type="similarity">
    <text evidence="1">Belongs to the importin alpha family.</text>
</comment>
<keyword evidence="5" id="KW-1185">Reference proteome</keyword>
<dbReference type="AlphaFoldDB" id="A0AAD1UBN9"/>
<evidence type="ECO:0000256" key="2">
    <source>
        <dbReference type="ARBA" id="ARBA00022448"/>
    </source>
</evidence>
<sequence>MDDSRGRERQRKMFSLQIEDPRKKIQNFQVNLRKKKRSDLFKKNRKIIIKDDIKMEDEHLFISDAEILKLNSVEKVKVLVDKITNSDSDQEVSQLLEYLPVIIRDRWDEEYISILTGRSFLERLNELLSKACTKRTLTILKLIINLTYHIEVGSMDCFIEEELIITILKSLTLPENSEYFLSEKYKKALILLSNICLDFPVISGFLLENNIIGILETLLAEEIFFKDSGFKGCAVTLFDAMISNSTEIKQTDIETFESLISLSLEDGDWAEDYLINYLIALMRIYERHQYLCTKKGVIDSVLGLLSLKLRSQELTHACIRLLGVISSLDCSKMILYAHDNGLMKIFTKLYPRQSATIKKLIILIIGNICVDKGEDIYKVVQSKKLYEFILTDTCKEDNSLALVALSTIGTCIHDRCDSGMIEHAAEVLDAHSQDPKILEETLGLLHKILSFTKQENIEDNENAIHLQEIAGLDKVEGLLVYENRDVSNKAKAIIDEFYGYDPLE</sequence>
<dbReference type="Gene3D" id="1.25.10.10">
    <property type="entry name" value="Leucine-rich Repeat Variant"/>
    <property type="match status" value="1"/>
</dbReference>
<accession>A0AAD1UBN9</accession>
<dbReference type="InterPro" id="IPR016024">
    <property type="entry name" value="ARM-type_fold"/>
</dbReference>
<protein>
    <recommendedName>
        <fullName evidence="6">Importin subunit alpha</fullName>
    </recommendedName>
</protein>
<dbReference type="GO" id="GO:0015031">
    <property type="term" value="P:protein transport"/>
    <property type="evidence" value="ECO:0007669"/>
    <property type="project" value="UniProtKB-KW"/>
</dbReference>
<evidence type="ECO:0000313" key="4">
    <source>
        <dbReference type="EMBL" id="CAI2366201.1"/>
    </source>
</evidence>
<keyword evidence="3" id="KW-0653">Protein transport</keyword>
<proteinExistence type="inferred from homology"/>
<gene>
    <name evidence="4" type="ORF">ECRASSUSDP1_LOCUS7472</name>
</gene>
<dbReference type="InterPro" id="IPR011989">
    <property type="entry name" value="ARM-like"/>
</dbReference>